<name>A0ACB8SFG9_9AGAM</name>
<proteinExistence type="predicted"/>
<gene>
    <name evidence="1" type="ORF">BV25DRAFT_1843608</name>
</gene>
<sequence>MQFPIALRYLSPAVMVMALLSFILLARISSGAPEACPLDKDLSEIPAAFTLSSPYVSNPSAIRAMASLSKTRKNKAGLTGLNLGVGNVLNVFKCHATRFVRYLGCIVRLTEWSRHAQTYFNFAESLLKKAVSDTTNMILGRDWNITMLCEWYPEGIMNWIKSAMQDTFGYLKPRHSLLSMWYAMLPEAWSSVFPGDGYIERIEISPAASSLASPATMDYVANLRLYRMQLSLFLEQSQKFITLVTDQISRVRSATETLPRSTGEGTLGYLCAAGLRYACGKLAEQKEKYASTFAEALQYEARELCVSIEAFSVMDYQHFGQYIASLPAAGREESREVSLAKRTFIKEAQMAMQWKVTGLEESCEAVTLEDGAFYRVALEYHLIALECLAETVLMHIDDSFPDAIAAVLFRQSAIKIQDRLNVISQLISRRILQPQRFEEDAEISVLTCPFSHSLRVHYRARRETKRHMLCESRSQDDARIVCGKVMRGPRHGCRDLRERGGPKAEGERSSEEEWGDVGDRLHQRPRRTDHHCFSQLSVIEMDMPETRRQSGT</sequence>
<evidence type="ECO:0000313" key="1">
    <source>
        <dbReference type="EMBL" id="KAI0054511.1"/>
    </source>
</evidence>
<accession>A0ACB8SFG9</accession>
<dbReference type="Proteomes" id="UP000814140">
    <property type="component" value="Unassembled WGS sequence"/>
</dbReference>
<organism evidence="1 2">
    <name type="scientific">Artomyces pyxidatus</name>
    <dbReference type="NCBI Taxonomy" id="48021"/>
    <lineage>
        <taxon>Eukaryota</taxon>
        <taxon>Fungi</taxon>
        <taxon>Dikarya</taxon>
        <taxon>Basidiomycota</taxon>
        <taxon>Agaricomycotina</taxon>
        <taxon>Agaricomycetes</taxon>
        <taxon>Russulales</taxon>
        <taxon>Auriscalpiaceae</taxon>
        <taxon>Artomyces</taxon>
    </lineage>
</organism>
<protein>
    <submittedName>
        <fullName evidence="1">Uncharacterized protein</fullName>
    </submittedName>
</protein>
<dbReference type="EMBL" id="MU277406">
    <property type="protein sequence ID" value="KAI0054511.1"/>
    <property type="molecule type" value="Genomic_DNA"/>
</dbReference>
<evidence type="ECO:0000313" key="2">
    <source>
        <dbReference type="Proteomes" id="UP000814140"/>
    </source>
</evidence>
<reference evidence="1" key="1">
    <citation type="submission" date="2021-03" db="EMBL/GenBank/DDBJ databases">
        <authorList>
            <consortium name="DOE Joint Genome Institute"/>
            <person name="Ahrendt S."/>
            <person name="Looney B.P."/>
            <person name="Miyauchi S."/>
            <person name="Morin E."/>
            <person name="Drula E."/>
            <person name="Courty P.E."/>
            <person name="Chicoki N."/>
            <person name="Fauchery L."/>
            <person name="Kohler A."/>
            <person name="Kuo A."/>
            <person name="Labutti K."/>
            <person name="Pangilinan J."/>
            <person name="Lipzen A."/>
            <person name="Riley R."/>
            <person name="Andreopoulos W."/>
            <person name="He G."/>
            <person name="Johnson J."/>
            <person name="Barry K.W."/>
            <person name="Grigoriev I.V."/>
            <person name="Nagy L."/>
            <person name="Hibbett D."/>
            <person name="Henrissat B."/>
            <person name="Matheny P.B."/>
            <person name="Labbe J."/>
            <person name="Martin F."/>
        </authorList>
    </citation>
    <scope>NUCLEOTIDE SEQUENCE</scope>
    <source>
        <strain evidence="1">HHB10654</strain>
    </source>
</reference>
<reference evidence="1" key="2">
    <citation type="journal article" date="2022" name="New Phytol.">
        <title>Evolutionary transition to the ectomycorrhizal habit in the genomes of a hyperdiverse lineage of mushroom-forming fungi.</title>
        <authorList>
            <person name="Looney B."/>
            <person name="Miyauchi S."/>
            <person name="Morin E."/>
            <person name="Drula E."/>
            <person name="Courty P.E."/>
            <person name="Kohler A."/>
            <person name="Kuo A."/>
            <person name="LaButti K."/>
            <person name="Pangilinan J."/>
            <person name="Lipzen A."/>
            <person name="Riley R."/>
            <person name="Andreopoulos W."/>
            <person name="He G."/>
            <person name="Johnson J."/>
            <person name="Nolan M."/>
            <person name="Tritt A."/>
            <person name="Barry K.W."/>
            <person name="Grigoriev I.V."/>
            <person name="Nagy L.G."/>
            <person name="Hibbett D."/>
            <person name="Henrissat B."/>
            <person name="Matheny P.B."/>
            <person name="Labbe J."/>
            <person name="Martin F.M."/>
        </authorList>
    </citation>
    <scope>NUCLEOTIDE SEQUENCE</scope>
    <source>
        <strain evidence="1">HHB10654</strain>
    </source>
</reference>
<comment type="caution">
    <text evidence="1">The sequence shown here is derived from an EMBL/GenBank/DDBJ whole genome shotgun (WGS) entry which is preliminary data.</text>
</comment>
<keyword evidence="2" id="KW-1185">Reference proteome</keyword>